<dbReference type="RefSeq" id="WP_227890799.1">
    <property type="nucleotide sequence ID" value="NZ_CP095461.1"/>
</dbReference>
<dbReference type="PANTHER" id="PTHR34297">
    <property type="entry name" value="HYPOTHETICAL CYTOSOLIC PROTEIN-RELATED"/>
    <property type="match status" value="1"/>
</dbReference>
<comment type="similarity">
    <text evidence="1">Belongs to the asp23 family.</text>
</comment>
<dbReference type="Proteomes" id="UP001139264">
    <property type="component" value="Unassembled WGS sequence"/>
</dbReference>
<keyword evidence="5" id="KW-1185">Reference proteome</keyword>
<sequence length="188" mass="19492">MADAQKPSGPSSGPVSASPSPGGVSSSGSTGTAAHGTVTSVGDSESTRKSGPLHTPHGDTTIEETVVQKLAGLATREVPGVYAMGNTARRVFSSMTERIPGSQTNVSNGVSVEKGERQAAVDVSIVVDYGYSIVEVSQGIRRNVIRSVENATGLEVLEVNVNVTDVHLPEDDSDDDQDSSQKPSDRLE</sequence>
<dbReference type="InterPro" id="IPR005531">
    <property type="entry name" value="Asp23"/>
</dbReference>
<dbReference type="PANTHER" id="PTHR34297:SF3">
    <property type="entry name" value="ALKALINE SHOCK PROTEIN 23"/>
    <property type="match status" value="1"/>
</dbReference>
<protein>
    <submittedName>
        <fullName evidence="4">Asp23/Gls24 family envelope stress response protein</fullName>
    </submittedName>
</protein>
<feature type="region of interest" description="Disordered" evidence="2">
    <location>
        <begin position="1"/>
        <end position="61"/>
    </location>
</feature>
<gene>
    <name evidence="4" type="ORF">LJ751_04900</name>
    <name evidence="3" type="ORF">LJ752_07990</name>
</gene>
<comment type="caution">
    <text evidence="4">The sequence shown here is derived from an EMBL/GenBank/DDBJ whole genome shotgun (WGS) entry which is preliminary data.</text>
</comment>
<feature type="compositionally biased region" description="Low complexity" evidence="2">
    <location>
        <begin position="8"/>
        <end position="42"/>
    </location>
</feature>
<dbReference type="Proteomes" id="UP001139168">
    <property type="component" value="Unassembled WGS sequence"/>
</dbReference>
<proteinExistence type="inferred from homology"/>
<dbReference type="AlphaFoldDB" id="A0A9X1M1K0"/>
<name>A0A9X1M1K0_9MICC</name>
<evidence type="ECO:0000256" key="1">
    <source>
        <dbReference type="ARBA" id="ARBA00005721"/>
    </source>
</evidence>
<evidence type="ECO:0000313" key="4">
    <source>
        <dbReference type="EMBL" id="MCC3268699.1"/>
    </source>
</evidence>
<organism evidence="4 6">
    <name type="scientific">Arthrobacter gengyunqii</name>
    <dbReference type="NCBI Taxonomy" id="2886940"/>
    <lineage>
        <taxon>Bacteria</taxon>
        <taxon>Bacillati</taxon>
        <taxon>Actinomycetota</taxon>
        <taxon>Actinomycetes</taxon>
        <taxon>Micrococcales</taxon>
        <taxon>Micrococcaceae</taxon>
        <taxon>Arthrobacter</taxon>
    </lineage>
</organism>
<evidence type="ECO:0000313" key="6">
    <source>
        <dbReference type="Proteomes" id="UP001139264"/>
    </source>
</evidence>
<accession>A0A9X1M1K0</accession>
<evidence type="ECO:0000256" key="2">
    <source>
        <dbReference type="SAM" id="MobiDB-lite"/>
    </source>
</evidence>
<feature type="region of interest" description="Disordered" evidence="2">
    <location>
        <begin position="166"/>
        <end position="188"/>
    </location>
</feature>
<dbReference type="EMBL" id="JAJFZP010000005">
    <property type="protein sequence ID" value="MCC3268699.1"/>
    <property type="molecule type" value="Genomic_DNA"/>
</dbReference>
<evidence type="ECO:0000313" key="5">
    <source>
        <dbReference type="Proteomes" id="UP001139168"/>
    </source>
</evidence>
<evidence type="ECO:0000313" key="3">
    <source>
        <dbReference type="EMBL" id="MCC3265984.1"/>
    </source>
</evidence>
<dbReference type="EMBL" id="JAJFZQ010000005">
    <property type="protein sequence ID" value="MCC3265984.1"/>
    <property type="molecule type" value="Genomic_DNA"/>
</dbReference>
<reference evidence="4" key="1">
    <citation type="submission" date="2021-10" db="EMBL/GenBank/DDBJ databases">
        <title>Novel species in genus Arthrobacter.</title>
        <authorList>
            <person name="Liu Y."/>
        </authorList>
    </citation>
    <scope>NUCLEOTIDE SEQUENCE</scope>
    <source>
        <strain evidence="3">Zg-Y786</strain>
        <strain evidence="4">Zg-Y809</strain>
    </source>
</reference>
<dbReference type="Pfam" id="PF03780">
    <property type="entry name" value="Asp23"/>
    <property type="match status" value="1"/>
</dbReference>